<name>A0AA39MJ67_ARMTA</name>
<gene>
    <name evidence="1" type="ORF">EV420DRAFT_1652525</name>
</gene>
<keyword evidence="2" id="KW-1185">Reference proteome</keyword>
<dbReference type="AlphaFoldDB" id="A0AA39MJ67"/>
<dbReference type="EMBL" id="JAUEPS010000127">
    <property type="protein sequence ID" value="KAK0436322.1"/>
    <property type="molecule type" value="Genomic_DNA"/>
</dbReference>
<evidence type="ECO:0000313" key="1">
    <source>
        <dbReference type="EMBL" id="KAK0436322.1"/>
    </source>
</evidence>
<dbReference type="GeneID" id="85362207"/>
<accession>A0AA39MJ67</accession>
<dbReference type="Proteomes" id="UP001175211">
    <property type="component" value="Unassembled WGS sequence"/>
</dbReference>
<protein>
    <submittedName>
        <fullName evidence="1">Uncharacterized protein</fullName>
    </submittedName>
</protein>
<proteinExistence type="predicted"/>
<sequence>MLQSVRTGSEEALTVGEFEIPQIKGQQSRLHDSSQIQSPLPAKASSVHTILGSESNLRDCENPLGGALRLPELLRKRNVMTWCTKLMRSDADGVWLEDRQMKAHSSTVPKPNYVQSKLYLIAFGTDQLSIAHRPVLERSILLCLQS</sequence>
<reference evidence="1" key="1">
    <citation type="submission" date="2023-06" db="EMBL/GenBank/DDBJ databases">
        <authorList>
            <consortium name="Lawrence Berkeley National Laboratory"/>
            <person name="Ahrendt S."/>
            <person name="Sahu N."/>
            <person name="Indic B."/>
            <person name="Wong-Bajracharya J."/>
            <person name="Merenyi Z."/>
            <person name="Ke H.-M."/>
            <person name="Monk M."/>
            <person name="Kocsube S."/>
            <person name="Drula E."/>
            <person name="Lipzen A."/>
            <person name="Balint B."/>
            <person name="Henrissat B."/>
            <person name="Andreopoulos B."/>
            <person name="Martin F.M."/>
            <person name="Harder C.B."/>
            <person name="Rigling D."/>
            <person name="Ford K.L."/>
            <person name="Foster G.D."/>
            <person name="Pangilinan J."/>
            <person name="Papanicolaou A."/>
            <person name="Barry K."/>
            <person name="LaButti K."/>
            <person name="Viragh M."/>
            <person name="Koriabine M."/>
            <person name="Yan M."/>
            <person name="Riley R."/>
            <person name="Champramary S."/>
            <person name="Plett K.L."/>
            <person name="Tsai I.J."/>
            <person name="Slot J."/>
            <person name="Sipos G."/>
            <person name="Plett J."/>
            <person name="Nagy L.G."/>
            <person name="Grigoriev I.V."/>
        </authorList>
    </citation>
    <scope>NUCLEOTIDE SEQUENCE</scope>
    <source>
        <strain evidence="1">CCBAS 213</strain>
    </source>
</reference>
<evidence type="ECO:0000313" key="2">
    <source>
        <dbReference type="Proteomes" id="UP001175211"/>
    </source>
</evidence>
<organism evidence="1 2">
    <name type="scientific">Armillaria tabescens</name>
    <name type="common">Ringless honey mushroom</name>
    <name type="synonym">Agaricus tabescens</name>
    <dbReference type="NCBI Taxonomy" id="1929756"/>
    <lineage>
        <taxon>Eukaryota</taxon>
        <taxon>Fungi</taxon>
        <taxon>Dikarya</taxon>
        <taxon>Basidiomycota</taxon>
        <taxon>Agaricomycotina</taxon>
        <taxon>Agaricomycetes</taxon>
        <taxon>Agaricomycetidae</taxon>
        <taxon>Agaricales</taxon>
        <taxon>Marasmiineae</taxon>
        <taxon>Physalacriaceae</taxon>
        <taxon>Desarmillaria</taxon>
    </lineage>
</organism>
<comment type="caution">
    <text evidence="1">The sequence shown here is derived from an EMBL/GenBank/DDBJ whole genome shotgun (WGS) entry which is preliminary data.</text>
</comment>
<dbReference type="RefSeq" id="XP_060322244.1">
    <property type="nucleotide sequence ID" value="XM_060478659.1"/>
</dbReference>